<evidence type="ECO:0000256" key="1">
    <source>
        <dbReference type="ARBA" id="ARBA00007754"/>
    </source>
</evidence>
<reference evidence="9" key="1">
    <citation type="journal article" date="2019" name="Int. J. Syst. Evol. Microbiol.">
        <title>The Global Catalogue of Microorganisms (GCM) 10K type strain sequencing project: providing services to taxonomists for standard genome sequencing and annotation.</title>
        <authorList>
            <consortium name="The Broad Institute Genomics Platform"/>
            <consortium name="The Broad Institute Genome Sequencing Center for Infectious Disease"/>
            <person name="Wu L."/>
            <person name="Ma J."/>
        </authorList>
    </citation>
    <scope>NUCLEOTIDE SEQUENCE [LARGE SCALE GENOMIC DNA]</scope>
    <source>
        <strain evidence="9">JCM 13250</strain>
    </source>
</reference>
<keyword evidence="6" id="KW-0732">Signal</keyword>
<evidence type="ECO:0000256" key="5">
    <source>
        <dbReference type="SAM" id="MobiDB-lite"/>
    </source>
</evidence>
<keyword evidence="3 4" id="KW-0326">Glycosidase</keyword>
<dbReference type="PROSITE" id="PS51764">
    <property type="entry name" value="GH26"/>
    <property type="match status" value="1"/>
</dbReference>
<accession>A0ABP4XUD4</accession>
<dbReference type="InterPro" id="IPR022790">
    <property type="entry name" value="GH26_dom"/>
</dbReference>
<keyword evidence="9" id="KW-1185">Reference proteome</keyword>
<name>A0ABP4XUD4_9ACTN</name>
<dbReference type="RefSeq" id="WP_344127217.1">
    <property type="nucleotide sequence ID" value="NZ_BAAALT010000030.1"/>
</dbReference>
<comment type="caution">
    <text evidence="8">The sequence shown here is derived from an EMBL/GenBank/DDBJ whole genome shotgun (WGS) entry which is preliminary data.</text>
</comment>
<dbReference type="EMBL" id="BAAALT010000030">
    <property type="protein sequence ID" value="GAA1792079.1"/>
    <property type="molecule type" value="Genomic_DNA"/>
</dbReference>
<evidence type="ECO:0000256" key="4">
    <source>
        <dbReference type="PROSITE-ProRule" id="PRU01100"/>
    </source>
</evidence>
<keyword evidence="2 4" id="KW-0378">Hydrolase</keyword>
<evidence type="ECO:0000313" key="8">
    <source>
        <dbReference type="EMBL" id="GAA1792079.1"/>
    </source>
</evidence>
<evidence type="ECO:0000256" key="3">
    <source>
        <dbReference type="ARBA" id="ARBA00023295"/>
    </source>
</evidence>
<protein>
    <recommendedName>
        <fullName evidence="7">GH26 domain-containing protein</fullName>
    </recommendedName>
</protein>
<dbReference type="PANTHER" id="PTHR40079">
    <property type="entry name" value="MANNAN ENDO-1,4-BETA-MANNOSIDASE E-RELATED"/>
    <property type="match status" value="1"/>
</dbReference>
<feature type="region of interest" description="Disordered" evidence="5">
    <location>
        <begin position="29"/>
        <end position="48"/>
    </location>
</feature>
<dbReference type="PROSITE" id="PS51257">
    <property type="entry name" value="PROKAR_LIPOPROTEIN"/>
    <property type="match status" value="1"/>
</dbReference>
<dbReference type="Proteomes" id="UP001500218">
    <property type="component" value="Unassembled WGS sequence"/>
</dbReference>
<dbReference type="InterPro" id="IPR000805">
    <property type="entry name" value="Glyco_hydro_26"/>
</dbReference>
<feature type="signal peptide" evidence="6">
    <location>
        <begin position="1"/>
        <end position="18"/>
    </location>
</feature>
<feature type="chain" id="PRO_5045160354" description="GH26 domain-containing protein" evidence="6">
    <location>
        <begin position="19"/>
        <end position="336"/>
    </location>
</feature>
<evidence type="ECO:0000256" key="2">
    <source>
        <dbReference type="ARBA" id="ARBA00022801"/>
    </source>
</evidence>
<organism evidence="8 9">
    <name type="scientific">Luedemannella flava</name>
    <dbReference type="NCBI Taxonomy" id="349316"/>
    <lineage>
        <taxon>Bacteria</taxon>
        <taxon>Bacillati</taxon>
        <taxon>Actinomycetota</taxon>
        <taxon>Actinomycetes</taxon>
        <taxon>Micromonosporales</taxon>
        <taxon>Micromonosporaceae</taxon>
        <taxon>Luedemannella</taxon>
    </lineage>
</organism>
<sequence>MKPTRFAAAVLCGVLALAGCGDEPAAAPAPPVQLDGTPTPIATATGLSGGPVAPPRAGAYLGAWVKPTVVNQRERIAAFDRFERRLGRQVALVNTYRPFTEEFPTHSDLHFLQRGSILMLSWASGDTRATTMGRYDELIRERAQRVAELDRPIMIRFRWEMDRPNLRASMWSGPDYIAAWKHVRKLFAEEGATNVSWVWCPTVEGFAGGYAQEFYPGDDAVDWLCVDAYAASQLVDLGTLLTPFLQWSATHPKPIIIGEYGISRAYPAAQRAAWLTNAGAVFQANPQIKAVSLFESNPDPKDEQQQFAISDTPAALDAFATMSRASYFAPTFPTTP</sequence>
<evidence type="ECO:0000313" key="9">
    <source>
        <dbReference type="Proteomes" id="UP001500218"/>
    </source>
</evidence>
<dbReference type="SUPFAM" id="SSF51445">
    <property type="entry name" value="(Trans)glycosidases"/>
    <property type="match status" value="1"/>
</dbReference>
<feature type="active site" description="Nucleophile" evidence="4">
    <location>
        <position position="259"/>
    </location>
</feature>
<feature type="domain" description="GH26" evidence="7">
    <location>
        <begin position="38"/>
        <end position="325"/>
    </location>
</feature>
<evidence type="ECO:0000256" key="6">
    <source>
        <dbReference type="SAM" id="SignalP"/>
    </source>
</evidence>
<dbReference type="InterPro" id="IPR017853">
    <property type="entry name" value="GH"/>
</dbReference>
<dbReference type="Gene3D" id="3.20.20.80">
    <property type="entry name" value="Glycosidases"/>
    <property type="match status" value="1"/>
</dbReference>
<proteinExistence type="inferred from homology"/>
<dbReference type="PANTHER" id="PTHR40079:SF4">
    <property type="entry name" value="GH26 DOMAIN-CONTAINING PROTEIN-RELATED"/>
    <property type="match status" value="1"/>
</dbReference>
<evidence type="ECO:0000259" key="7">
    <source>
        <dbReference type="PROSITE" id="PS51764"/>
    </source>
</evidence>
<feature type="active site" description="Proton donor" evidence="4">
    <location>
        <position position="160"/>
    </location>
</feature>
<gene>
    <name evidence="8" type="ORF">GCM10009682_12620</name>
</gene>
<comment type="similarity">
    <text evidence="1 4">Belongs to the glycosyl hydrolase 26 family.</text>
</comment>